<protein>
    <submittedName>
        <fullName evidence="2">Lipase</fullName>
    </submittedName>
</protein>
<dbReference type="OrthoDB" id="9955at2"/>
<evidence type="ECO:0000313" key="2">
    <source>
        <dbReference type="EMBL" id="OWF66714.1"/>
    </source>
</evidence>
<accession>A0A210S0G9</accession>
<keyword evidence="1" id="KW-0732">Signal</keyword>
<dbReference type="AlphaFoldDB" id="A0A210S0G9"/>
<dbReference type="InterPro" id="IPR029058">
    <property type="entry name" value="AB_hydrolase_fold"/>
</dbReference>
<dbReference type="GO" id="GO:0004806">
    <property type="term" value="F:triacylglycerol lipase activity"/>
    <property type="evidence" value="ECO:0007669"/>
    <property type="project" value="InterPro"/>
</dbReference>
<feature type="chain" id="PRO_5012690764" evidence="1">
    <location>
        <begin position="25"/>
        <end position="433"/>
    </location>
</feature>
<dbReference type="Proteomes" id="UP000196880">
    <property type="component" value="Unassembled WGS sequence"/>
</dbReference>
<dbReference type="Pfam" id="PF03583">
    <property type="entry name" value="LIP"/>
    <property type="match status" value="2"/>
</dbReference>
<reference evidence="2 3" key="1">
    <citation type="submission" date="2017-03" db="EMBL/GenBank/DDBJ databases">
        <title>New species Polynucleobacter sp. MWH-EgelM1-30-B4.</title>
        <authorList>
            <person name="Hahn M.W."/>
        </authorList>
    </citation>
    <scope>NUCLEOTIDE SEQUENCE [LARGE SCALE GENOMIC DNA]</scope>
    <source>
        <strain evidence="2 3">MWH-EgelM1-30-B4</strain>
    </source>
</reference>
<sequence length="433" mass="46019">MKQVLCKAAVLSIFFSSSFGIVCAEPSIPPFYQAVSKMSPDGKLGQVIQKEQISTAVSGAQAWRIAYISSDVGDRKTISTALVVAPVGKAPAEGRPVMAWAHGTTGTAQSCGPSQLTNPAVSLNQYFLLDGNSWSDYGLPNLEAFIKEGYVVVGTDYQGLGGGGKHQYAVAITQAKDTIDSIRAVGSMQETGAGKKAIIYGWSQGGGTTIAAASMPDYISKKGTAFDDIQPVGFVALAPYDVAVTMPGAKLDQAISEKMISELSASFSDNVFNFAHFSMTLWGTQAAFPNLKLTDLLTDDGAKVIDKIYSNKCLHASADTLNYAYGTGYKNLLKPKAQNTLAWAQAFLKGSVNPVKPVAPVIIYWGTKDTVVPPVMGELYQKQMCKLGGNISRVQLPGEQTHFSTPGTAGPLYLPWVKDRIAGKTMANACPQN</sequence>
<dbReference type="GO" id="GO:0016042">
    <property type="term" value="P:lipid catabolic process"/>
    <property type="evidence" value="ECO:0007669"/>
    <property type="project" value="InterPro"/>
</dbReference>
<organism evidence="2 3">
    <name type="scientific">Polynucleobacter hirudinilacicola</name>
    <dbReference type="NCBI Taxonomy" id="1743166"/>
    <lineage>
        <taxon>Bacteria</taxon>
        <taxon>Pseudomonadati</taxon>
        <taxon>Pseudomonadota</taxon>
        <taxon>Betaproteobacteria</taxon>
        <taxon>Burkholderiales</taxon>
        <taxon>Burkholderiaceae</taxon>
        <taxon>Polynucleobacter</taxon>
    </lineage>
</organism>
<feature type="signal peptide" evidence="1">
    <location>
        <begin position="1"/>
        <end position="24"/>
    </location>
</feature>
<gene>
    <name evidence="2" type="ORF">B6A14_01675</name>
</gene>
<dbReference type="RefSeq" id="WP_087908735.1">
    <property type="nucleotide sequence ID" value="NZ_NAIA01000001.1"/>
</dbReference>
<evidence type="ECO:0000313" key="3">
    <source>
        <dbReference type="Proteomes" id="UP000196880"/>
    </source>
</evidence>
<dbReference type="PANTHER" id="PTHR34853">
    <property type="match status" value="1"/>
</dbReference>
<evidence type="ECO:0000256" key="1">
    <source>
        <dbReference type="SAM" id="SignalP"/>
    </source>
</evidence>
<name>A0A210S0G9_9BURK</name>
<keyword evidence="3" id="KW-1185">Reference proteome</keyword>
<dbReference type="PANTHER" id="PTHR34853:SF1">
    <property type="entry name" value="LIPASE 5"/>
    <property type="match status" value="1"/>
</dbReference>
<proteinExistence type="predicted"/>
<dbReference type="InterPro" id="IPR005152">
    <property type="entry name" value="Lipase_secreted"/>
</dbReference>
<dbReference type="SUPFAM" id="SSF53474">
    <property type="entry name" value="alpha/beta-Hydrolases"/>
    <property type="match status" value="1"/>
</dbReference>
<dbReference type="Gene3D" id="3.40.50.1820">
    <property type="entry name" value="alpha/beta hydrolase"/>
    <property type="match status" value="2"/>
</dbReference>
<dbReference type="PIRSF" id="PIRSF029171">
    <property type="entry name" value="Esterase_LipA"/>
    <property type="match status" value="1"/>
</dbReference>
<dbReference type="EMBL" id="NAIA01000001">
    <property type="protein sequence ID" value="OWF66714.1"/>
    <property type="molecule type" value="Genomic_DNA"/>
</dbReference>
<comment type="caution">
    <text evidence="2">The sequence shown here is derived from an EMBL/GenBank/DDBJ whole genome shotgun (WGS) entry which is preliminary data.</text>
</comment>